<keyword evidence="3" id="KW-1185">Reference proteome</keyword>
<dbReference type="Proteomes" id="UP000231962">
    <property type="component" value="Unassembled WGS sequence"/>
</dbReference>
<evidence type="ECO:0000313" key="4">
    <source>
        <dbReference type="Proteomes" id="UP000231990"/>
    </source>
</evidence>
<dbReference type="GO" id="GO:0003824">
    <property type="term" value="F:catalytic activity"/>
    <property type="evidence" value="ECO:0007669"/>
    <property type="project" value="UniProtKB-ARBA"/>
</dbReference>
<dbReference type="Gene3D" id="3.90.226.10">
    <property type="entry name" value="2-enoyl-CoA Hydratase, Chain A, domain 1"/>
    <property type="match status" value="1"/>
</dbReference>
<dbReference type="PANTHER" id="PTHR11941">
    <property type="entry name" value="ENOYL-COA HYDRATASE-RELATED"/>
    <property type="match status" value="1"/>
</dbReference>
<protein>
    <submittedName>
        <fullName evidence="2">Enoyl-CoA hydratase</fullName>
    </submittedName>
</protein>
<dbReference type="EMBL" id="NPDY01000027">
    <property type="protein sequence ID" value="PJZ68281.1"/>
    <property type="molecule type" value="Genomic_DNA"/>
</dbReference>
<organism evidence="2 4">
    <name type="scientific">Leptospira perolatii</name>
    <dbReference type="NCBI Taxonomy" id="2023191"/>
    <lineage>
        <taxon>Bacteria</taxon>
        <taxon>Pseudomonadati</taxon>
        <taxon>Spirochaetota</taxon>
        <taxon>Spirochaetia</taxon>
        <taxon>Leptospirales</taxon>
        <taxon>Leptospiraceae</taxon>
        <taxon>Leptospira</taxon>
    </lineage>
</organism>
<evidence type="ECO:0000313" key="1">
    <source>
        <dbReference type="EMBL" id="PJZ68281.1"/>
    </source>
</evidence>
<reference evidence="3 4" key="1">
    <citation type="submission" date="2017-07" db="EMBL/GenBank/DDBJ databases">
        <title>Leptospira spp. isolated from tropical soils.</title>
        <authorList>
            <person name="Thibeaux R."/>
            <person name="Iraola G."/>
            <person name="Ferres I."/>
            <person name="Bierque E."/>
            <person name="Girault D."/>
            <person name="Soupe-Gilbert M.-E."/>
            <person name="Picardeau M."/>
            <person name="Goarant C."/>
        </authorList>
    </citation>
    <scope>NUCLEOTIDE SEQUENCE [LARGE SCALE GENOMIC DNA]</scope>
    <source>
        <strain evidence="2 4">FH1-B-B1</strain>
        <strain evidence="1 3">FH1-B-C1</strain>
    </source>
</reference>
<dbReference type="Proteomes" id="UP000231990">
    <property type="component" value="Unassembled WGS sequence"/>
</dbReference>
<dbReference type="InterPro" id="IPR029045">
    <property type="entry name" value="ClpP/crotonase-like_dom_sf"/>
</dbReference>
<sequence>MLEKNQNGHILELYIQTNEANSLDATFFRTLKNTLIEAEQNKSVKAILLSTKSEKYFSNGFNPEIFIGKSLQEIRTVLQDSLEVAGKILFCERPIVCAMPGHAMGLGAVYAIFCDYRIMVEKGGRIGFPESQIGINFPSTSGLVLKELVGARAARDLLYSGRALKSDEALQLGLIDHSCKPGELLSSARKWCAQFENMALESVVGIKAGIRDSLKPFVESQQKRDIELLGAAIHSRNGQEGMKSIVEKRRPVFV</sequence>
<evidence type="ECO:0000313" key="2">
    <source>
        <dbReference type="EMBL" id="PJZ73368.1"/>
    </source>
</evidence>
<dbReference type="Pfam" id="PF00378">
    <property type="entry name" value="ECH_1"/>
    <property type="match status" value="1"/>
</dbReference>
<proteinExistence type="predicted"/>
<evidence type="ECO:0000313" key="3">
    <source>
        <dbReference type="Proteomes" id="UP000231962"/>
    </source>
</evidence>
<dbReference type="OrthoDB" id="9775794at2"/>
<dbReference type="InterPro" id="IPR001753">
    <property type="entry name" value="Enoyl-CoA_hydra/iso"/>
</dbReference>
<name>A0A2M9ZMT6_9LEPT</name>
<dbReference type="SUPFAM" id="SSF52096">
    <property type="entry name" value="ClpP/crotonase"/>
    <property type="match status" value="1"/>
</dbReference>
<dbReference type="EMBL" id="NPDZ01000005">
    <property type="protein sequence ID" value="PJZ73368.1"/>
    <property type="molecule type" value="Genomic_DNA"/>
</dbReference>
<dbReference type="PANTHER" id="PTHR11941:SF54">
    <property type="entry name" value="ENOYL-COA HYDRATASE, MITOCHONDRIAL"/>
    <property type="match status" value="1"/>
</dbReference>
<accession>A0A2M9ZMT6</accession>
<gene>
    <name evidence="1" type="ORF">CH360_17040</name>
    <name evidence="2" type="ORF">CH373_10430</name>
</gene>
<dbReference type="CDD" id="cd06558">
    <property type="entry name" value="crotonase-like"/>
    <property type="match status" value="1"/>
</dbReference>
<dbReference type="GO" id="GO:0006635">
    <property type="term" value="P:fatty acid beta-oxidation"/>
    <property type="evidence" value="ECO:0007669"/>
    <property type="project" value="TreeGrafter"/>
</dbReference>
<comment type="caution">
    <text evidence="2">The sequence shown here is derived from an EMBL/GenBank/DDBJ whole genome shotgun (WGS) entry which is preliminary data.</text>
</comment>
<dbReference type="AlphaFoldDB" id="A0A2M9ZMT6"/>
<dbReference type="RefSeq" id="WP_100715305.1">
    <property type="nucleotide sequence ID" value="NZ_NPDY01000027.1"/>
</dbReference>